<evidence type="ECO:0000256" key="7">
    <source>
        <dbReference type="ARBA" id="ARBA00022679"/>
    </source>
</evidence>
<keyword evidence="10" id="KW-0418">Kinase</keyword>
<dbReference type="Pfam" id="PF00672">
    <property type="entry name" value="HAMP"/>
    <property type="match status" value="1"/>
</dbReference>
<evidence type="ECO:0000256" key="1">
    <source>
        <dbReference type="ARBA" id="ARBA00000085"/>
    </source>
</evidence>
<evidence type="ECO:0000256" key="13">
    <source>
        <dbReference type="ARBA" id="ARBA00023012"/>
    </source>
</evidence>
<keyword evidence="19" id="KW-1185">Reference proteome</keyword>
<dbReference type="EMBL" id="JBHLXD010000029">
    <property type="protein sequence ID" value="MFC0209810.1"/>
    <property type="molecule type" value="Genomic_DNA"/>
</dbReference>
<evidence type="ECO:0000256" key="14">
    <source>
        <dbReference type="ARBA" id="ARBA00023136"/>
    </source>
</evidence>
<name>A0ABV6DB28_9HYPH</name>
<dbReference type="Gene3D" id="3.30.565.10">
    <property type="entry name" value="Histidine kinase-like ATPase, C-terminal domain"/>
    <property type="match status" value="1"/>
</dbReference>
<dbReference type="CDD" id="cd00082">
    <property type="entry name" value="HisKA"/>
    <property type="match status" value="1"/>
</dbReference>
<dbReference type="SMART" id="SM00387">
    <property type="entry name" value="HATPase_c"/>
    <property type="match status" value="1"/>
</dbReference>
<evidence type="ECO:0000256" key="15">
    <source>
        <dbReference type="SAM" id="Phobius"/>
    </source>
</evidence>
<evidence type="ECO:0000256" key="6">
    <source>
        <dbReference type="ARBA" id="ARBA00022553"/>
    </source>
</evidence>
<comment type="catalytic activity">
    <reaction evidence="1">
        <text>ATP + protein L-histidine = ADP + protein N-phospho-L-histidine.</text>
        <dbReference type="EC" id="2.7.13.3"/>
    </reaction>
</comment>
<proteinExistence type="predicted"/>
<dbReference type="SUPFAM" id="SSF47384">
    <property type="entry name" value="Homodimeric domain of signal transducing histidine kinase"/>
    <property type="match status" value="1"/>
</dbReference>
<keyword evidence="13" id="KW-0902">Two-component regulatory system</keyword>
<dbReference type="InterPro" id="IPR003660">
    <property type="entry name" value="HAMP_dom"/>
</dbReference>
<reference evidence="18 19" key="1">
    <citation type="submission" date="2024-09" db="EMBL/GenBank/DDBJ databases">
        <authorList>
            <person name="Sun Q."/>
            <person name="Mori K."/>
        </authorList>
    </citation>
    <scope>NUCLEOTIDE SEQUENCE [LARGE SCALE GENOMIC DNA]</scope>
    <source>
        <strain evidence="18 19">CCM 8543</strain>
    </source>
</reference>
<evidence type="ECO:0000256" key="9">
    <source>
        <dbReference type="ARBA" id="ARBA00022741"/>
    </source>
</evidence>
<evidence type="ECO:0000256" key="8">
    <source>
        <dbReference type="ARBA" id="ARBA00022692"/>
    </source>
</evidence>
<dbReference type="InterPro" id="IPR036890">
    <property type="entry name" value="HATPase_C_sf"/>
</dbReference>
<dbReference type="Proteomes" id="UP001589755">
    <property type="component" value="Unassembled WGS sequence"/>
</dbReference>
<keyword evidence="7" id="KW-0808">Transferase</keyword>
<dbReference type="SMART" id="SM00304">
    <property type="entry name" value="HAMP"/>
    <property type="match status" value="2"/>
</dbReference>
<dbReference type="PRINTS" id="PR00344">
    <property type="entry name" value="BCTRLSENSOR"/>
</dbReference>
<comment type="subcellular location">
    <subcellularLocation>
        <location evidence="2">Cell inner membrane</location>
        <topology evidence="2">Multi-pass membrane protein</topology>
    </subcellularLocation>
</comment>
<protein>
    <recommendedName>
        <fullName evidence="3">histidine kinase</fullName>
        <ecNumber evidence="3">2.7.13.3</ecNumber>
    </recommendedName>
</protein>
<dbReference type="Gene3D" id="1.10.287.130">
    <property type="match status" value="1"/>
</dbReference>
<dbReference type="InterPro" id="IPR036097">
    <property type="entry name" value="HisK_dim/P_sf"/>
</dbReference>
<comment type="caution">
    <text evidence="18">The sequence shown here is derived from an EMBL/GenBank/DDBJ whole genome shotgun (WGS) entry which is preliminary data.</text>
</comment>
<feature type="domain" description="Histidine kinase" evidence="16">
    <location>
        <begin position="150"/>
        <end position="351"/>
    </location>
</feature>
<evidence type="ECO:0000256" key="3">
    <source>
        <dbReference type="ARBA" id="ARBA00012438"/>
    </source>
</evidence>
<keyword evidence="8 15" id="KW-0812">Transmembrane</keyword>
<keyword evidence="14 15" id="KW-0472">Membrane</keyword>
<evidence type="ECO:0000313" key="18">
    <source>
        <dbReference type="EMBL" id="MFC0209810.1"/>
    </source>
</evidence>
<keyword evidence="11 18" id="KW-0067">ATP-binding</keyword>
<keyword evidence="9" id="KW-0547">Nucleotide-binding</keyword>
<gene>
    <name evidence="18" type="ORF">ACFFJ2_15510</name>
</gene>
<evidence type="ECO:0000256" key="2">
    <source>
        <dbReference type="ARBA" id="ARBA00004429"/>
    </source>
</evidence>
<dbReference type="EC" id="2.7.13.3" evidence="3"/>
<evidence type="ECO:0000256" key="5">
    <source>
        <dbReference type="ARBA" id="ARBA00022519"/>
    </source>
</evidence>
<dbReference type="PANTHER" id="PTHR44936:SF5">
    <property type="entry name" value="SENSOR HISTIDINE KINASE ENVZ"/>
    <property type="match status" value="1"/>
</dbReference>
<dbReference type="PROSITE" id="PS50109">
    <property type="entry name" value="HIS_KIN"/>
    <property type="match status" value="1"/>
</dbReference>
<dbReference type="SUPFAM" id="SSF55874">
    <property type="entry name" value="ATPase domain of HSP90 chaperone/DNA topoisomerase II/histidine kinase"/>
    <property type="match status" value="1"/>
</dbReference>
<sequence>MRLLSRLASLSIATQITGIVAVSVPLGVALVMSGLYFFADGARHNPSTAAARIAETSTGGLWHLILAPTVLTVSIVLVFVTLLSVYAVRWIIAPLSEVAAAAHSFGRSPDDDRAVSRSGPREIAQVADALDDMRTRIRALIDDRTRMLAAVSHDLRTPLTRLRLRAERIADEQLRESMLNEITRITRMIDETLDYLREDVRSEGMSRIDLPSVLQTICAEFADVGHAVAYQGPARLTWTGRPAALRRAIANVVENAVKHGSAVTVALHSEDDGAVEIEVADDGPGIPAAMREKVFDPFFKGDNARGSAKPSGFGLGLSIARDVVASHGGTIELLDRQPCGLIVRLSLPCETF</sequence>
<dbReference type="CDD" id="cd00075">
    <property type="entry name" value="HATPase"/>
    <property type="match status" value="1"/>
</dbReference>
<keyword evidence="5" id="KW-0997">Cell inner membrane</keyword>
<dbReference type="GO" id="GO:0005524">
    <property type="term" value="F:ATP binding"/>
    <property type="evidence" value="ECO:0007669"/>
    <property type="project" value="UniProtKB-KW"/>
</dbReference>
<dbReference type="SMART" id="SM00388">
    <property type="entry name" value="HisKA"/>
    <property type="match status" value="1"/>
</dbReference>
<evidence type="ECO:0000259" key="17">
    <source>
        <dbReference type="PROSITE" id="PS50885"/>
    </source>
</evidence>
<dbReference type="InterPro" id="IPR050980">
    <property type="entry name" value="2C_sensor_his_kinase"/>
</dbReference>
<feature type="transmembrane region" description="Helical" evidence="15">
    <location>
        <begin position="59"/>
        <end position="88"/>
    </location>
</feature>
<organism evidence="18 19">
    <name type="scientific">Chelativorans intermedius</name>
    <dbReference type="NCBI Taxonomy" id="515947"/>
    <lineage>
        <taxon>Bacteria</taxon>
        <taxon>Pseudomonadati</taxon>
        <taxon>Pseudomonadota</taxon>
        <taxon>Alphaproteobacteria</taxon>
        <taxon>Hyphomicrobiales</taxon>
        <taxon>Phyllobacteriaceae</taxon>
        <taxon>Chelativorans</taxon>
    </lineage>
</organism>
<evidence type="ECO:0000313" key="19">
    <source>
        <dbReference type="Proteomes" id="UP001589755"/>
    </source>
</evidence>
<dbReference type="InterPro" id="IPR003594">
    <property type="entry name" value="HATPase_dom"/>
</dbReference>
<evidence type="ECO:0000256" key="11">
    <source>
        <dbReference type="ARBA" id="ARBA00022840"/>
    </source>
</evidence>
<dbReference type="InterPro" id="IPR003661">
    <property type="entry name" value="HisK_dim/P_dom"/>
</dbReference>
<dbReference type="RefSeq" id="WP_261522425.1">
    <property type="nucleotide sequence ID" value="NZ_JAODNW010000027.1"/>
</dbReference>
<feature type="transmembrane region" description="Helical" evidence="15">
    <location>
        <begin position="12"/>
        <end position="39"/>
    </location>
</feature>
<dbReference type="InterPro" id="IPR005467">
    <property type="entry name" value="His_kinase_dom"/>
</dbReference>
<accession>A0ABV6DB28</accession>
<keyword evidence="4" id="KW-1003">Cell membrane</keyword>
<evidence type="ECO:0000256" key="4">
    <source>
        <dbReference type="ARBA" id="ARBA00022475"/>
    </source>
</evidence>
<evidence type="ECO:0000259" key="16">
    <source>
        <dbReference type="PROSITE" id="PS50109"/>
    </source>
</evidence>
<dbReference type="Pfam" id="PF02518">
    <property type="entry name" value="HATPase_c"/>
    <property type="match status" value="1"/>
</dbReference>
<evidence type="ECO:0000256" key="10">
    <source>
        <dbReference type="ARBA" id="ARBA00022777"/>
    </source>
</evidence>
<dbReference type="Pfam" id="PF00512">
    <property type="entry name" value="HisKA"/>
    <property type="match status" value="1"/>
</dbReference>
<dbReference type="InterPro" id="IPR004358">
    <property type="entry name" value="Sig_transdc_His_kin-like_C"/>
</dbReference>
<keyword evidence="6" id="KW-0597">Phosphoprotein</keyword>
<keyword evidence="12 15" id="KW-1133">Transmembrane helix</keyword>
<dbReference type="PROSITE" id="PS50885">
    <property type="entry name" value="HAMP"/>
    <property type="match status" value="1"/>
</dbReference>
<evidence type="ECO:0000256" key="12">
    <source>
        <dbReference type="ARBA" id="ARBA00022989"/>
    </source>
</evidence>
<dbReference type="PANTHER" id="PTHR44936">
    <property type="entry name" value="SENSOR PROTEIN CREC"/>
    <property type="match status" value="1"/>
</dbReference>
<feature type="domain" description="HAMP" evidence="17">
    <location>
        <begin position="89"/>
        <end position="142"/>
    </location>
</feature>